<comment type="caution">
    <text evidence="2">The sequence shown here is derived from an EMBL/GenBank/DDBJ whole genome shotgun (WGS) entry which is preliminary data.</text>
</comment>
<evidence type="ECO:0000313" key="2">
    <source>
        <dbReference type="EMBL" id="GAA4034887.1"/>
    </source>
</evidence>
<dbReference type="EMBL" id="BAABAL010000026">
    <property type="protein sequence ID" value="GAA4034887.1"/>
    <property type="molecule type" value="Genomic_DNA"/>
</dbReference>
<sequence length="86" mass="9303">MLSVRLLTALAIVAAGLVAPTATAAAEPCGYWYDETYAYYSHCGPTKVKIDVDVAWGRDYTACVKPGRSVLGTWPQVTNAWYIGLC</sequence>
<dbReference type="Pfam" id="PF19882">
    <property type="entry name" value="DUF6355"/>
    <property type="match status" value="1"/>
</dbReference>
<keyword evidence="3" id="KW-1185">Reference proteome</keyword>
<proteinExistence type="predicted"/>
<keyword evidence="1" id="KW-0732">Signal</keyword>
<feature type="signal peptide" evidence="1">
    <location>
        <begin position="1"/>
        <end position="24"/>
    </location>
</feature>
<evidence type="ECO:0000313" key="3">
    <source>
        <dbReference type="Proteomes" id="UP001501747"/>
    </source>
</evidence>
<dbReference type="Proteomes" id="UP001501747">
    <property type="component" value="Unassembled WGS sequence"/>
</dbReference>
<accession>A0ABP7U2Q7</accession>
<feature type="chain" id="PRO_5046099802" evidence="1">
    <location>
        <begin position="25"/>
        <end position="86"/>
    </location>
</feature>
<name>A0ABP7U2Q7_9PSEU</name>
<organism evidence="2 3">
    <name type="scientific">Allokutzneria multivorans</name>
    <dbReference type="NCBI Taxonomy" id="1142134"/>
    <lineage>
        <taxon>Bacteria</taxon>
        <taxon>Bacillati</taxon>
        <taxon>Actinomycetota</taxon>
        <taxon>Actinomycetes</taxon>
        <taxon>Pseudonocardiales</taxon>
        <taxon>Pseudonocardiaceae</taxon>
        <taxon>Allokutzneria</taxon>
    </lineage>
</organism>
<protein>
    <submittedName>
        <fullName evidence="2">Uncharacterized protein</fullName>
    </submittedName>
</protein>
<gene>
    <name evidence="2" type="ORF">GCM10022247_70290</name>
</gene>
<reference evidence="3" key="1">
    <citation type="journal article" date="2019" name="Int. J. Syst. Evol. Microbiol.">
        <title>The Global Catalogue of Microorganisms (GCM) 10K type strain sequencing project: providing services to taxonomists for standard genome sequencing and annotation.</title>
        <authorList>
            <consortium name="The Broad Institute Genomics Platform"/>
            <consortium name="The Broad Institute Genome Sequencing Center for Infectious Disease"/>
            <person name="Wu L."/>
            <person name="Ma J."/>
        </authorList>
    </citation>
    <scope>NUCLEOTIDE SEQUENCE [LARGE SCALE GENOMIC DNA]</scope>
    <source>
        <strain evidence="3">JCM 17342</strain>
    </source>
</reference>
<evidence type="ECO:0000256" key="1">
    <source>
        <dbReference type="SAM" id="SignalP"/>
    </source>
</evidence>
<dbReference type="InterPro" id="IPR045935">
    <property type="entry name" value="DUF6355"/>
</dbReference>